<gene>
    <name evidence="3" type="ORF">SMAX5B_018431</name>
</gene>
<evidence type="ECO:0000313" key="3">
    <source>
        <dbReference type="EMBL" id="AWP13429.1"/>
    </source>
</evidence>
<dbReference type="PANTHER" id="PTHR33768:SF7">
    <property type="entry name" value="CFAP97 DOMAIN CONTAINING 2"/>
    <property type="match status" value="1"/>
</dbReference>
<evidence type="ECO:0000256" key="2">
    <source>
        <dbReference type="SAM" id="MobiDB-lite"/>
    </source>
</evidence>
<dbReference type="Pfam" id="PF13879">
    <property type="entry name" value="Hmw_CFAP97"/>
    <property type="match status" value="1"/>
</dbReference>
<protein>
    <submittedName>
        <fullName evidence="3">Uncharacterized protein</fullName>
    </submittedName>
</protein>
<dbReference type="EMBL" id="CP026256">
    <property type="protein sequence ID" value="AWP13429.1"/>
    <property type="molecule type" value="Genomic_DNA"/>
</dbReference>
<dbReference type="AlphaFoldDB" id="A0A2U9CCL9"/>
<dbReference type="PANTHER" id="PTHR33768">
    <property type="entry name" value="MIP11318P"/>
    <property type="match status" value="1"/>
</dbReference>
<evidence type="ECO:0000313" key="4">
    <source>
        <dbReference type="Proteomes" id="UP000246464"/>
    </source>
</evidence>
<reference evidence="3 4" key="1">
    <citation type="submission" date="2017-12" db="EMBL/GenBank/DDBJ databases">
        <title>Integrating genomic resources of turbot (Scophthalmus maximus) in depth evaluation of genetic and physical mapping variation across individuals.</title>
        <authorList>
            <person name="Martinez P."/>
        </authorList>
    </citation>
    <scope>NUCLEOTIDE SEQUENCE [LARGE SCALE GENOMIC DNA]</scope>
</reference>
<dbReference type="Proteomes" id="UP000246464">
    <property type="component" value="Chromosome 14"/>
</dbReference>
<dbReference type="STRING" id="52904.ENSSMAP00000006180"/>
<name>A0A2U9CCL9_SCOMX</name>
<comment type="similarity">
    <text evidence="1">Belongs to the CFAP97 family.</text>
</comment>
<accession>A0A2U9CCL9</accession>
<feature type="region of interest" description="Disordered" evidence="2">
    <location>
        <begin position="95"/>
        <end position="123"/>
    </location>
</feature>
<dbReference type="InterPro" id="IPR029488">
    <property type="entry name" value="Hmw/CFAP97"/>
</dbReference>
<evidence type="ECO:0000256" key="1">
    <source>
        <dbReference type="ARBA" id="ARBA00008315"/>
    </source>
</evidence>
<organism evidence="3 4">
    <name type="scientific">Scophthalmus maximus</name>
    <name type="common">Turbot</name>
    <name type="synonym">Psetta maxima</name>
    <dbReference type="NCBI Taxonomy" id="52904"/>
    <lineage>
        <taxon>Eukaryota</taxon>
        <taxon>Metazoa</taxon>
        <taxon>Chordata</taxon>
        <taxon>Craniata</taxon>
        <taxon>Vertebrata</taxon>
        <taxon>Euteleostomi</taxon>
        <taxon>Actinopterygii</taxon>
        <taxon>Neopterygii</taxon>
        <taxon>Teleostei</taxon>
        <taxon>Neoteleostei</taxon>
        <taxon>Acanthomorphata</taxon>
        <taxon>Carangaria</taxon>
        <taxon>Pleuronectiformes</taxon>
        <taxon>Pleuronectoidei</taxon>
        <taxon>Scophthalmidae</taxon>
        <taxon>Scophthalmus</taxon>
    </lineage>
</organism>
<proteinExistence type="inferred from homology"/>
<feature type="compositionally biased region" description="Basic and acidic residues" evidence="2">
    <location>
        <begin position="95"/>
        <end position="118"/>
    </location>
</feature>
<sequence length="162" mass="19408">MDRALQIQRENDMLRDKLSHIMRTTGGLDNWNYYDKKSLDKERRRSELLRITTENQMILSRLSQVRPNYNVKSWHDDWLRTLRLRDSIARFPRGRENLQKGEEKQDKSNSGCDKKQKMNTDATPARAKIHLKVLVLLMYKYHPHSVEKSFAPDEVQRKDKLR</sequence>
<keyword evidence="4" id="KW-1185">Reference proteome</keyword>
<dbReference type="InterPro" id="IPR038792">
    <property type="entry name" value="CFAP97D1/2"/>
</dbReference>